<dbReference type="EMBL" id="BMOL01000014">
    <property type="protein sequence ID" value="GGL88074.1"/>
    <property type="molecule type" value="Genomic_DNA"/>
</dbReference>
<keyword evidence="2" id="KW-0472">Membrane</keyword>
<dbReference type="Pfam" id="PF12158">
    <property type="entry name" value="DUF3592"/>
    <property type="match status" value="1"/>
</dbReference>
<feature type="region of interest" description="Disordered" evidence="1">
    <location>
        <begin position="66"/>
        <end position="93"/>
    </location>
</feature>
<gene>
    <name evidence="4" type="ORF">GCM10010840_27670</name>
</gene>
<keyword evidence="2" id="KW-1133">Transmembrane helix</keyword>
<proteinExistence type="predicted"/>
<dbReference type="InterPro" id="IPR021994">
    <property type="entry name" value="DUF3592"/>
</dbReference>
<accession>A0ABQ2GDK4</accession>
<evidence type="ECO:0000313" key="5">
    <source>
        <dbReference type="Proteomes" id="UP000639973"/>
    </source>
</evidence>
<evidence type="ECO:0000256" key="2">
    <source>
        <dbReference type="SAM" id="Phobius"/>
    </source>
</evidence>
<feature type="transmembrane region" description="Helical" evidence="2">
    <location>
        <begin position="12"/>
        <end position="33"/>
    </location>
</feature>
<name>A0ABQ2GDK4_9DEIO</name>
<reference evidence="5" key="1">
    <citation type="journal article" date="2019" name="Int. J. Syst. Evol. Microbiol.">
        <title>The Global Catalogue of Microorganisms (GCM) 10K type strain sequencing project: providing services to taxonomists for standard genome sequencing and annotation.</title>
        <authorList>
            <consortium name="The Broad Institute Genomics Platform"/>
            <consortium name="The Broad Institute Genome Sequencing Center for Infectious Disease"/>
            <person name="Wu L."/>
            <person name="Ma J."/>
        </authorList>
    </citation>
    <scope>NUCLEOTIDE SEQUENCE [LARGE SCALE GENOMIC DNA]</scope>
    <source>
        <strain evidence="5">JCM 15442</strain>
    </source>
</reference>
<sequence>MIRILASWPLERVVGLGILSVTLMFALGLGGLAHLGHRTLTWPTTPGTVTDSRLSRSLSGEKERYTAHVESSSAVGGQGYRSQQVTRRSSPPDEAFARRVLARYPKGRPVQVHYAPATPGQAVLEPGTDAFILGALAVATVVLLVGGGVFVSTFRPSSTWPGRRCPGTPSPQGAGGVRPS</sequence>
<comment type="caution">
    <text evidence="4">The sequence shown here is derived from an EMBL/GenBank/DDBJ whole genome shotgun (WGS) entry which is preliminary data.</text>
</comment>
<organism evidence="4 5">
    <name type="scientific">Deinococcus aerolatus</name>
    <dbReference type="NCBI Taxonomy" id="522487"/>
    <lineage>
        <taxon>Bacteria</taxon>
        <taxon>Thermotogati</taxon>
        <taxon>Deinococcota</taxon>
        <taxon>Deinococci</taxon>
        <taxon>Deinococcales</taxon>
        <taxon>Deinococcaceae</taxon>
        <taxon>Deinococcus</taxon>
    </lineage>
</organism>
<feature type="compositionally biased region" description="Polar residues" evidence="1">
    <location>
        <begin position="69"/>
        <end position="89"/>
    </location>
</feature>
<protein>
    <recommendedName>
        <fullName evidence="3">DUF3592 domain-containing protein</fullName>
    </recommendedName>
</protein>
<keyword evidence="5" id="KW-1185">Reference proteome</keyword>
<dbReference type="RefSeq" id="WP_188972954.1">
    <property type="nucleotide sequence ID" value="NZ_BMOL01000014.1"/>
</dbReference>
<evidence type="ECO:0000256" key="1">
    <source>
        <dbReference type="SAM" id="MobiDB-lite"/>
    </source>
</evidence>
<feature type="domain" description="DUF3592" evidence="3">
    <location>
        <begin position="45"/>
        <end position="128"/>
    </location>
</feature>
<feature type="region of interest" description="Disordered" evidence="1">
    <location>
        <begin position="157"/>
        <end position="180"/>
    </location>
</feature>
<feature type="transmembrane region" description="Helical" evidence="2">
    <location>
        <begin position="130"/>
        <end position="154"/>
    </location>
</feature>
<evidence type="ECO:0000259" key="3">
    <source>
        <dbReference type="Pfam" id="PF12158"/>
    </source>
</evidence>
<keyword evidence="2" id="KW-0812">Transmembrane</keyword>
<evidence type="ECO:0000313" key="4">
    <source>
        <dbReference type="EMBL" id="GGL88074.1"/>
    </source>
</evidence>
<dbReference type="Proteomes" id="UP000639973">
    <property type="component" value="Unassembled WGS sequence"/>
</dbReference>